<sequence length="504" mass="55869">MAVIEHRRENRTNLANCRVGHYDLWWKPFLAPIISLSKKANPGGLPCRPFTGAVASPWFQYSGWPSKVRWGEDFKCRPYSITRNYSILIWLLLFNPTEFLEAKENMPQLIRTREGSCSSVSSCRATCDSTDIPQVRSKTSTPDPEGQVFRFGTPDIPAEEPLQGDEAAAFGGMYQPIISASDNPSRANADAALPHVILAPQSTRGRPLEQALRGNESTQVGDRNGETTATGGSPVSHDNLAESATPNEIHHNSARARSENRQLHPRYTYNDLVSAIYGSSRSDLMDGSGPDSNRNTSRQGGRGQTFRTPLNGQVNGNGRSGQPTVTYEFQPYEVQSAPRPESRLPLRSSSGGQKTYKEASDLFCTRIPKYTKPTGLPRQRLAVLRQVPNSQFYPYRNSAIQLSAVTSARREIPPRTFDVSSSQQTPASFKQGLLARSQELNKREETAQWVEKIQTLEPKSGGAQVDINTTSTEDPTVLEVDKLSKQCSEMDIKERGRDSGYTVR</sequence>
<feature type="compositionally biased region" description="Polar residues" evidence="1">
    <location>
        <begin position="290"/>
        <end position="324"/>
    </location>
</feature>
<accession>A0A1B7NR66</accession>
<evidence type="ECO:0000313" key="3">
    <source>
        <dbReference type="Proteomes" id="UP000091918"/>
    </source>
</evidence>
<feature type="compositionally biased region" description="Low complexity" evidence="1">
    <location>
        <begin position="336"/>
        <end position="350"/>
    </location>
</feature>
<protein>
    <submittedName>
        <fullName evidence="2">Uncharacterized protein</fullName>
    </submittedName>
</protein>
<comment type="caution">
    <text evidence="2">The sequence shown here is derived from an EMBL/GenBank/DDBJ whole genome shotgun (WGS) entry which is preliminary data.</text>
</comment>
<feature type="compositionally biased region" description="Polar residues" evidence="1">
    <location>
        <begin position="215"/>
        <end position="233"/>
    </location>
</feature>
<organism evidence="2 3">
    <name type="scientific">Emergomyces africanus</name>
    <dbReference type="NCBI Taxonomy" id="1955775"/>
    <lineage>
        <taxon>Eukaryota</taxon>
        <taxon>Fungi</taxon>
        <taxon>Dikarya</taxon>
        <taxon>Ascomycota</taxon>
        <taxon>Pezizomycotina</taxon>
        <taxon>Eurotiomycetes</taxon>
        <taxon>Eurotiomycetidae</taxon>
        <taxon>Onygenales</taxon>
        <taxon>Ajellomycetaceae</taxon>
        <taxon>Emergomyces</taxon>
    </lineage>
</organism>
<feature type="region of interest" description="Disordered" evidence="1">
    <location>
        <begin position="334"/>
        <end position="353"/>
    </location>
</feature>
<evidence type="ECO:0000313" key="2">
    <source>
        <dbReference type="EMBL" id="OAX79269.1"/>
    </source>
</evidence>
<dbReference type="Proteomes" id="UP000091918">
    <property type="component" value="Unassembled WGS sequence"/>
</dbReference>
<feature type="region of interest" description="Disordered" evidence="1">
    <location>
        <begin position="280"/>
        <end position="324"/>
    </location>
</feature>
<feature type="region of interest" description="Disordered" evidence="1">
    <location>
        <begin position="200"/>
        <end position="266"/>
    </location>
</feature>
<feature type="compositionally biased region" description="Basic and acidic residues" evidence="1">
    <location>
        <begin position="248"/>
        <end position="262"/>
    </location>
</feature>
<gene>
    <name evidence="2" type="ORF">ACJ72_06411</name>
</gene>
<evidence type="ECO:0000256" key="1">
    <source>
        <dbReference type="SAM" id="MobiDB-lite"/>
    </source>
</evidence>
<dbReference type="EMBL" id="LGUA01001088">
    <property type="protein sequence ID" value="OAX79269.1"/>
    <property type="molecule type" value="Genomic_DNA"/>
</dbReference>
<name>A0A1B7NR66_9EURO</name>
<keyword evidence="3" id="KW-1185">Reference proteome</keyword>
<proteinExistence type="predicted"/>
<reference evidence="2 3" key="1">
    <citation type="submission" date="2015-07" db="EMBL/GenBank/DDBJ databases">
        <title>Emmonsia species relationships and genome sequence.</title>
        <authorList>
            <person name="Cuomo C.A."/>
            <person name="Schwartz I.S."/>
            <person name="Kenyon C."/>
            <person name="de Hoog G.S."/>
            <person name="Govender N.P."/>
            <person name="Botha A."/>
            <person name="Moreno L."/>
            <person name="de Vries M."/>
            <person name="Munoz J.F."/>
            <person name="Stielow J.B."/>
        </authorList>
    </citation>
    <scope>NUCLEOTIDE SEQUENCE [LARGE SCALE GENOMIC DNA]</scope>
    <source>
        <strain evidence="2 3">CBS 136260</strain>
    </source>
</reference>
<dbReference type="AlphaFoldDB" id="A0A1B7NR66"/>
<dbReference type="OrthoDB" id="10658740at2759"/>